<evidence type="ECO:0000256" key="11">
    <source>
        <dbReference type="SAM" id="MobiDB-lite"/>
    </source>
</evidence>
<dbReference type="CDD" id="cd09209">
    <property type="entry name" value="Lumazine_synthase-I"/>
    <property type="match status" value="1"/>
</dbReference>
<evidence type="ECO:0000256" key="3">
    <source>
        <dbReference type="ARBA" id="ARBA00012664"/>
    </source>
</evidence>
<dbReference type="EnsemblPlants" id="OMERI04G14720.1">
    <property type="protein sequence ID" value="OMERI04G14720.1"/>
    <property type="gene ID" value="OMERI04G14720"/>
</dbReference>
<comment type="similarity">
    <text evidence="2">Belongs to the DMRL synthase family.</text>
</comment>
<dbReference type="GO" id="GO:0009349">
    <property type="term" value="C:riboflavin synthase complex"/>
    <property type="evidence" value="ECO:0007669"/>
    <property type="project" value="InterPro"/>
</dbReference>
<evidence type="ECO:0000256" key="9">
    <source>
        <dbReference type="ARBA" id="ARBA00063688"/>
    </source>
</evidence>
<dbReference type="Gene3D" id="3.30.1460.50">
    <property type="match status" value="1"/>
</dbReference>
<dbReference type="EC" id="2.5.1.78" evidence="3"/>
<evidence type="ECO:0000256" key="1">
    <source>
        <dbReference type="ARBA" id="ARBA00004917"/>
    </source>
</evidence>
<dbReference type="GO" id="GO:0009231">
    <property type="term" value="P:riboflavin biosynthetic process"/>
    <property type="evidence" value="ECO:0007669"/>
    <property type="project" value="UniProtKB-UniPathway"/>
</dbReference>
<keyword evidence="4" id="KW-0686">Riboflavin biosynthesis</keyword>
<dbReference type="eggNOG" id="KOG3243">
    <property type="taxonomic scope" value="Eukaryota"/>
</dbReference>
<reference evidence="12" key="1">
    <citation type="submission" date="2015-04" db="UniProtKB">
        <authorList>
            <consortium name="EnsemblPlants"/>
        </authorList>
    </citation>
    <scope>IDENTIFICATION</scope>
</reference>
<evidence type="ECO:0000256" key="7">
    <source>
        <dbReference type="ARBA" id="ARBA00023006"/>
    </source>
</evidence>
<dbReference type="GO" id="GO:0006914">
    <property type="term" value="P:autophagy"/>
    <property type="evidence" value="ECO:0007669"/>
    <property type="project" value="UniProtKB-KW"/>
</dbReference>
<evidence type="ECO:0000313" key="12">
    <source>
        <dbReference type="EnsemblPlants" id="OMERI04G14720.1"/>
    </source>
</evidence>
<sequence>MAAAAPATTSSAAARPSSSSSFSRLSDAPLRATTVSFPYSPRPAALAAGARASRVSPVVVAAAAAGGGGHQRLMGSLTNTQGLRFGVVVARFNEIVTNLLLQGALETFERYSVKKENITVVSVPGSFEIPVAAQKLGKSGKFDAILCIGAVIRGDTTHYDAVANSAASGVLSAGLSAEIPCIFGVLTCDDMDQALNRAGGKAGNKGAEAALTAEEGYLALEGVYRNHGGSQEQTEGGDNFDDADIVRDDTWVQSCSGNLHFYDYHVVYSFSYKVPVLYFQGHQSGGQLLTLDEIKEDLPSHSLKLLGESRWTFITREEHPHFSRPWFTLHPCGTSDSMKLLLEGMQDKDQQVRYLPAWLSVVGQAVGLKIPLEIHCNS</sequence>
<evidence type="ECO:0000313" key="13">
    <source>
        <dbReference type="Proteomes" id="UP000008021"/>
    </source>
</evidence>
<dbReference type="Pfam" id="PF00885">
    <property type="entry name" value="DMRL_synthase"/>
    <property type="match status" value="1"/>
</dbReference>
<dbReference type="HAMAP" id="MF_00178">
    <property type="entry name" value="Lumazine_synth"/>
    <property type="match status" value="1"/>
</dbReference>
<dbReference type="InterPro" id="IPR036467">
    <property type="entry name" value="LS/RS_sf"/>
</dbReference>
<keyword evidence="5" id="KW-0808">Transferase</keyword>
<dbReference type="STRING" id="40149.A0A0E0DFQ6"/>
<feature type="region of interest" description="Disordered" evidence="11">
    <location>
        <begin position="1"/>
        <end position="25"/>
    </location>
</feature>
<accession>A0A0E0DFQ6</accession>
<keyword evidence="13" id="KW-1185">Reference proteome</keyword>
<organism evidence="12">
    <name type="scientific">Oryza meridionalis</name>
    <dbReference type="NCBI Taxonomy" id="40149"/>
    <lineage>
        <taxon>Eukaryota</taxon>
        <taxon>Viridiplantae</taxon>
        <taxon>Streptophyta</taxon>
        <taxon>Embryophyta</taxon>
        <taxon>Tracheophyta</taxon>
        <taxon>Spermatophyta</taxon>
        <taxon>Magnoliopsida</taxon>
        <taxon>Liliopsida</taxon>
        <taxon>Poales</taxon>
        <taxon>Poaceae</taxon>
        <taxon>BOP clade</taxon>
        <taxon>Oryzoideae</taxon>
        <taxon>Oryzeae</taxon>
        <taxon>Oryzinae</taxon>
        <taxon>Oryza</taxon>
    </lineage>
</organism>
<dbReference type="FunFam" id="3.40.50.960:FF:000001">
    <property type="entry name" value="6,7-dimethyl-8-ribityllumazine synthase"/>
    <property type="match status" value="1"/>
</dbReference>
<dbReference type="Pfam" id="PF03987">
    <property type="entry name" value="Autophagy_act_C"/>
    <property type="match status" value="1"/>
</dbReference>
<keyword evidence="7" id="KW-0072">Autophagy</keyword>
<comment type="pathway">
    <text evidence="1">Cofactor biosynthesis; riboflavin biosynthesis; riboflavin from 2-hydroxy-3-oxobutyl phosphate and 5-amino-6-(D-ribitylamino)uracil: step 1/2.</text>
</comment>
<dbReference type="HOGENOM" id="CLU_062117_0_0_1"/>
<proteinExistence type="inferred from homology"/>
<dbReference type="UniPathway" id="UPA00275">
    <property type="reaction ID" value="UER00404"/>
</dbReference>
<dbReference type="Gene3D" id="3.40.50.960">
    <property type="entry name" value="Lumazine/riboflavin synthase"/>
    <property type="match status" value="1"/>
</dbReference>
<dbReference type="AlphaFoldDB" id="A0A0E0DFQ6"/>
<dbReference type="PANTHER" id="PTHR21058">
    <property type="entry name" value="6,7-DIMETHYL-8-RIBITYLLUMAZINE SYNTHASE DMRL SYNTHASE LUMAZINE SYNTHASE"/>
    <property type="match status" value="1"/>
</dbReference>
<dbReference type="GO" id="GO:0019787">
    <property type="term" value="F:ubiquitin-like protein transferase activity"/>
    <property type="evidence" value="ECO:0007669"/>
    <property type="project" value="InterPro"/>
</dbReference>
<dbReference type="InterPro" id="IPR007135">
    <property type="entry name" value="Atg3/Atg10"/>
</dbReference>
<evidence type="ECO:0000256" key="2">
    <source>
        <dbReference type="ARBA" id="ARBA00007424"/>
    </source>
</evidence>
<dbReference type="FunFam" id="3.30.1460.50:FF:000005">
    <property type="entry name" value="Ubiquitin-like-conjugating enzyme ATG10"/>
    <property type="match status" value="1"/>
</dbReference>
<comment type="subunit">
    <text evidence="9">Oligomer forming an icosahedral capsid.</text>
</comment>
<dbReference type="NCBIfam" id="TIGR00114">
    <property type="entry name" value="lumazine-synth"/>
    <property type="match status" value="1"/>
</dbReference>
<dbReference type="InterPro" id="IPR002180">
    <property type="entry name" value="LS/RS"/>
</dbReference>
<dbReference type="InterPro" id="IPR034964">
    <property type="entry name" value="LS"/>
</dbReference>
<evidence type="ECO:0000256" key="6">
    <source>
        <dbReference type="ARBA" id="ARBA00022786"/>
    </source>
</evidence>
<keyword evidence="6" id="KW-0833">Ubl conjugation pathway</keyword>
<dbReference type="eggNOG" id="KOG4741">
    <property type="taxonomic scope" value="Eukaryota"/>
</dbReference>
<dbReference type="Gramene" id="OMERI04G14720.1">
    <property type="protein sequence ID" value="OMERI04G14720.1"/>
    <property type="gene ID" value="OMERI04G14720"/>
</dbReference>
<protein>
    <recommendedName>
        <fullName evidence="10">6,7-dimethyl-8-ribityllumazine synthase, chloroplastic</fullName>
        <ecNumber evidence="3">2.5.1.78</ecNumber>
    </recommendedName>
</protein>
<evidence type="ECO:0000256" key="8">
    <source>
        <dbReference type="ARBA" id="ARBA00048785"/>
    </source>
</evidence>
<dbReference type="PANTHER" id="PTHR21058:SF0">
    <property type="entry name" value="6,7-DIMETHYL-8-RIBITYLLUMAZINE SYNTHASE"/>
    <property type="match status" value="1"/>
</dbReference>
<comment type="catalytic activity">
    <reaction evidence="8">
        <text>(2S)-2-hydroxy-3-oxobutyl phosphate + 5-amino-6-(D-ribitylamino)uracil = 6,7-dimethyl-8-(1-D-ribityl)lumazine + phosphate + 2 H2O + H(+)</text>
        <dbReference type="Rhea" id="RHEA:26152"/>
        <dbReference type="ChEBI" id="CHEBI:15377"/>
        <dbReference type="ChEBI" id="CHEBI:15378"/>
        <dbReference type="ChEBI" id="CHEBI:15934"/>
        <dbReference type="ChEBI" id="CHEBI:43474"/>
        <dbReference type="ChEBI" id="CHEBI:58201"/>
        <dbReference type="ChEBI" id="CHEBI:58830"/>
        <dbReference type="EC" id="2.5.1.78"/>
    </reaction>
</comment>
<dbReference type="GO" id="GO:0000906">
    <property type="term" value="F:6,7-dimethyl-8-ribityllumazine synthase activity"/>
    <property type="evidence" value="ECO:0007669"/>
    <property type="project" value="UniProtKB-EC"/>
</dbReference>
<name>A0A0E0DFQ6_9ORYZ</name>
<evidence type="ECO:0000256" key="5">
    <source>
        <dbReference type="ARBA" id="ARBA00022679"/>
    </source>
</evidence>
<reference evidence="12" key="2">
    <citation type="submission" date="2018-05" db="EMBL/GenBank/DDBJ databases">
        <title>OmerRS3 (Oryza meridionalis Reference Sequence Version 3).</title>
        <authorList>
            <person name="Zhang J."/>
            <person name="Kudrna D."/>
            <person name="Lee S."/>
            <person name="Talag J."/>
            <person name="Welchert J."/>
            <person name="Wing R.A."/>
        </authorList>
    </citation>
    <scope>NUCLEOTIDE SEQUENCE [LARGE SCALE GENOMIC DNA]</scope>
    <source>
        <strain evidence="12">cv. OR44</strain>
    </source>
</reference>
<evidence type="ECO:0000256" key="4">
    <source>
        <dbReference type="ARBA" id="ARBA00022619"/>
    </source>
</evidence>
<dbReference type="Proteomes" id="UP000008021">
    <property type="component" value="Chromosome 4"/>
</dbReference>
<evidence type="ECO:0000256" key="10">
    <source>
        <dbReference type="ARBA" id="ARBA00072565"/>
    </source>
</evidence>
<dbReference type="SUPFAM" id="SSF52121">
    <property type="entry name" value="Lumazine synthase"/>
    <property type="match status" value="1"/>
</dbReference>